<keyword evidence="3" id="KW-0804">Transcription</keyword>
<dbReference type="PANTHER" id="PTHR47894">
    <property type="entry name" value="HTH-TYPE TRANSCRIPTIONAL REGULATOR GADX"/>
    <property type="match status" value="1"/>
</dbReference>
<reference evidence="5 6" key="1">
    <citation type="submission" date="2018-09" db="EMBL/GenBank/DDBJ databases">
        <title>The draft genome of Acinetobacter spp. strains.</title>
        <authorList>
            <person name="Qin J."/>
            <person name="Feng Y."/>
            <person name="Zong Z."/>
        </authorList>
    </citation>
    <scope>NUCLEOTIDE SEQUENCE [LARGE SCALE GENOMIC DNA]</scope>
    <source>
        <strain evidence="5 6">WCHAc060096</strain>
    </source>
</reference>
<keyword evidence="2" id="KW-0238">DNA-binding</keyword>
<dbReference type="Proteomes" id="UP000269001">
    <property type="component" value="Unassembled WGS sequence"/>
</dbReference>
<name>A0A3A8EH36_9GAMM</name>
<evidence type="ECO:0000259" key="4">
    <source>
        <dbReference type="PROSITE" id="PS01124"/>
    </source>
</evidence>
<dbReference type="GO" id="GO:0005829">
    <property type="term" value="C:cytosol"/>
    <property type="evidence" value="ECO:0007669"/>
    <property type="project" value="TreeGrafter"/>
</dbReference>
<sequence>MQTTFYHIKSVDSNLIRMLELFCIEHQVKFPDFMKNYANTERTPFSEWLLVLDYISQQCPIFALGVKIANFVKPEHLGILGYLSSTCENLGHVLSVFSKYNRLSYDFIEVHVGCVNNELMISWGGDSSFKASDLADELMVGVIFNLANKLIFPEKIKVNRIEFSSVTPKRVKFYEDYFDCTVQFNQSKTSIYLPLTNLNFKVPTHDAVLNNILHQQAENLLAELPKGNSFDEEVRRAIISAINQGKISIDYVAQQLGCSARIFQYKLKKKGYSFKQCLNEVRKELAIIYLGDASLSILDISLLLSYKEQTSFNRSFKSWMGVSPLQYRRKILNNFFEIEQESEWNILM</sequence>
<gene>
    <name evidence="5" type="ORF">D7V21_07640</name>
</gene>
<dbReference type="EMBL" id="RAXU01000007">
    <property type="protein sequence ID" value="RKG34262.1"/>
    <property type="molecule type" value="Genomic_DNA"/>
</dbReference>
<dbReference type="RefSeq" id="WP_120369920.1">
    <property type="nucleotide sequence ID" value="NZ_BKYM01000001.1"/>
</dbReference>
<proteinExistence type="predicted"/>
<dbReference type="GO" id="GO:0000976">
    <property type="term" value="F:transcription cis-regulatory region binding"/>
    <property type="evidence" value="ECO:0007669"/>
    <property type="project" value="TreeGrafter"/>
</dbReference>
<evidence type="ECO:0000313" key="6">
    <source>
        <dbReference type="Proteomes" id="UP000269001"/>
    </source>
</evidence>
<evidence type="ECO:0000256" key="1">
    <source>
        <dbReference type="ARBA" id="ARBA00023015"/>
    </source>
</evidence>
<organism evidence="5 6">
    <name type="scientific">Acinetobacter guerrae</name>
    <dbReference type="NCBI Taxonomy" id="1843371"/>
    <lineage>
        <taxon>Bacteria</taxon>
        <taxon>Pseudomonadati</taxon>
        <taxon>Pseudomonadota</taxon>
        <taxon>Gammaproteobacteria</taxon>
        <taxon>Moraxellales</taxon>
        <taxon>Moraxellaceae</taxon>
        <taxon>Acinetobacter</taxon>
    </lineage>
</organism>
<protein>
    <submittedName>
        <fullName evidence="5">AraC family transcriptional regulator</fullName>
    </submittedName>
</protein>
<keyword evidence="6" id="KW-1185">Reference proteome</keyword>
<dbReference type="InterPro" id="IPR018060">
    <property type="entry name" value="HTH_AraC"/>
</dbReference>
<dbReference type="InterPro" id="IPR009057">
    <property type="entry name" value="Homeodomain-like_sf"/>
</dbReference>
<dbReference type="PANTHER" id="PTHR47894:SF1">
    <property type="entry name" value="HTH-TYPE TRANSCRIPTIONAL REGULATOR VQSM"/>
    <property type="match status" value="1"/>
</dbReference>
<dbReference type="GO" id="GO:0003700">
    <property type="term" value="F:DNA-binding transcription factor activity"/>
    <property type="evidence" value="ECO:0007669"/>
    <property type="project" value="InterPro"/>
</dbReference>
<evidence type="ECO:0000313" key="5">
    <source>
        <dbReference type="EMBL" id="RKG34262.1"/>
    </source>
</evidence>
<comment type="caution">
    <text evidence="5">The sequence shown here is derived from an EMBL/GenBank/DDBJ whole genome shotgun (WGS) entry which is preliminary data.</text>
</comment>
<dbReference type="PROSITE" id="PS01124">
    <property type="entry name" value="HTH_ARAC_FAMILY_2"/>
    <property type="match status" value="1"/>
</dbReference>
<dbReference type="SMART" id="SM00342">
    <property type="entry name" value="HTH_ARAC"/>
    <property type="match status" value="1"/>
</dbReference>
<dbReference type="SUPFAM" id="SSF46689">
    <property type="entry name" value="Homeodomain-like"/>
    <property type="match status" value="1"/>
</dbReference>
<evidence type="ECO:0000256" key="2">
    <source>
        <dbReference type="ARBA" id="ARBA00023125"/>
    </source>
</evidence>
<dbReference type="Gene3D" id="1.10.10.60">
    <property type="entry name" value="Homeodomain-like"/>
    <property type="match status" value="1"/>
</dbReference>
<dbReference type="Pfam" id="PF12625">
    <property type="entry name" value="Arabinose_bd"/>
    <property type="match status" value="1"/>
</dbReference>
<dbReference type="OrthoDB" id="5582699at2"/>
<dbReference type="InterPro" id="IPR032687">
    <property type="entry name" value="AraC-type_N"/>
</dbReference>
<keyword evidence="1" id="KW-0805">Transcription regulation</keyword>
<dbReference type="Pfam" id="PF12833">
    <property type="entry name" value="HTH_18"/>
    <property type="match status" value="1"/>
</dbReference>
<evidence type="ECO:0000256" key="3">
    <source>
        <dbReference type="ARBA" id="ARBA00023163"/>
    </source>
</evidence>
<feature type="domain" description="HTH araC/xylS-type" evidence="4">
    <location>
        <begin position="232"/>
        <end position="330"/>
    </location>
</feature>
<dbReference type="AlphaFoldDB" id="A0A3A8EH36"/>
<accession>A0A3A8EH36</accession>